<proteinExistence type="predicted"/>
<dbReference type="CDD" id="cd00202">
    <property type="entry name" value="ZnF_GATA"/>
    <property type="match status" value="1"/>
</dbReference>
<reference evidence="4" key="3">
    <citation type="submission" date="2014-01" db="EMBL/GenBank/DDBJ databases">
        <title>Evolution of pathogenesis and genome organization in the Tremellales.</title>
        <authorList>
            <person name="Cuomo C."/>
            <person name="Litvintseva A."/>
            <person name="Heitman J."/>
            <person name="Chen Y."/>
            <person name="Sun S."/>
            <person name="Springer D."/>
            <person name="Dromer F."/>
            <person name="Young S."/>
            <person name="Zeng Q."/>
            <person name="Chapman S."/>
            <person name="Gujja S."/>
            <person name="Saif S."/>
            <person name="Birren B."/>
        </authorList>
    </citation>
    <scope>NUCLEOTIDE SEQUENCE</scope>
    <source>
        <strain evidence="4">CBS 10118</strain>
    </source>
</reference>
<gene>
    <name evidence="4" type="ORF">I302_03101</name>
    <name evidence="5" type="ORF">I302_104395</name>
</gene>
<dbReference type="InterPro" id="IPR013088">
    <property type="entry name" value="Znf_NHR/GATA"/>
</dbReference>
<feature type="compositionally biased region" description="Polar residues" evidence="2">
    <location>
        <begin position="297"/>
        <end position="306"/>
    </location>
</feature>
<feature type="compositionally biased region" description="Polar residues" evidence="2">
    <location>
        <begin position="61"/>
        <end position="72"/>
    </location>
</feature>
<evidence type="ECO:0000313" key="5">
    <source>
        <dbReference type="EMBL" id="WVW82388.1"/>
    </source>
</evidence>
<evidence type="ECO:0000313" key="4">
    <source>
        <dbReference type="EMBL" id="OCF28249.1"/>
    </source>
</evidence>
<keyword evidence="6" id="KW-1185">Reference proteome</keyword>
<feature type="compositionally biased region" description="Basic residues" evidence="2">
    <location>
        <begin position="74"/>
        <end position="87"/>
    </location>
</feature>
<evidence type="ECO:0000259" key="3">
    <source>
        <dbReference type="PROSITE" id="PS50114"/>
    </source>
</evidence>
<keyword evidence="1" id="KW-0479">Metal-binding</keyword>
<dbReference type="GO" id="GO:0006355">
    <property type="term" value="P:regulation of DNA-templated transcription"/>
    <property type="evidence" value="ECO:0007669"/>
    <property type="project" value="InterPro"/>
</dbReference>
<dbReference type="GO" id="GO:0008270">
    <property type="term" value="F:zinc ion binding"/>
    <property type="evidence" value="ECO:0007669"/>
    <property type="project" value="UniProtKB-KW"/>
</dbReference>
<dbReference type="STRING" id="1296100.A0A1B9GB45"/>
<sequence>MTTRANHLPPSHHIPNQSISSQTETHRSTSPILVSPTSPPLVALSPSHTNTNPIPLPHAQAQAQIQGKNQNAKSKTRSRKSHSHSKKSSTSSTNQGSRFPSYTSTGERQCTNCSEVDTPQWRGTLCNACALWKRSRGTDRPLPLLFPVKRRSPTPEEDEEEGQEDEQYEGLMLGMGGNMNVGDQREISPAVGVGQGPGQNRRRFWVDGNSRSVAGAQHVRASSGSESFVGPGLGVMGGHGQRGRGHGRTMSYQPVAHHRSSSSLSQPQPQPFPTLNLSIVPPSSHTPPPQTGRKQGIHSTPVSPSHANPFHGDKHDNYTADLNGNSDHTNNVGLQSRIAAIMSQVDEKRKRRNSVPSLMRRSFSSPGHTQERRGGEEEEVRSPYLPYSLDRKGPHQSRLSTILFQSGRGGTLDTDENEISQDDMVGRDSGGDISSIMGMSKTEFLRNAEWLYDILESTGKMLLENDTQSEAIAVDGHPKLDLIQDRRSESQGNVGIDVEMGCGASRHHGVDEEDHGGLDILGKLAEEELRKGSR</sequence>
<reference evidence="5" key="2">
    <citation type="submission" date="2013-07" db="EMBL/GenBank/DDBJ databases">
        <authorList>
            <consortium name="The Broad Institute Genome Sequencing Platform"/>
            <person name="Cuomo C."/>
            <person name="Litvintseva A."/>
            <person name="Chen Y."/>
            <person name="Heitman J."/>
            <person name="Sun S."/>
            <person name="Springer D."/>
            <person name="Dromer F."/>
            <person name="Young S.K."/>
            <person name="Zeng Q."/>
            <person name="Gargeya S."/>
            <person name="Fitzgerald M."/>
            <person name="Abouelleil A."/>
            <person name="Alvarado L."/>
            <person name="Berlin A.M."/>
            <person name="Chapman S.B."/>
            <person name="Dewar J."/>
            <person name="Goldberg J."/>
            <person name="Griggs A."/>
            <person name="Gujja S."/>
            <person name="Hansen M."/>
            <person name="Howarth C."/>
            <person name="Imamovic A."/>
            <person name="Larimer J."/>
            <person name="McCowan C."/>
            <person name="Murphy C."/>
            <person name="Pearson M."/>
            <person name="Priest M."/>
            <person name="Roberts A."/>
            <person name="Saif S."/>
            <person name="Shea T."/>
            <person name="Sykes S."/>
            <person name="Wortman J."/>
            <person name="Nusbaum C."/>
            <person name="Birren B."/>
        </authorList>
    </citation>
    <scope>NUCLEOTIDE SEQUENCE</scope>
    <source>
        <strain evidence="5">CBS 10118</strain>
    </source>
</reference>
<feature type="domain" description="GATA-type" evidence="3">
    <location>
        <begin position="104"/>
        <end position="142"/>
    </location>
</feature>
<dbReference type="GO" id="GO:0043565">
    <property type="term" value="F:sequence-specific DNA binding"/>
    <property type="evidence" value="ECO:0007669"/>
    <property type="project" value="InterPro"/>
</dbReference>
<feature type="compositionally biased region" description="Polar residues" evidence="2">
    <location>
        <begin position="93"/>
        <end position="114"/>
    </location>
</feature>
<dbReference type="GeneID" id="30207500"/>
<feature type="region of interest" description="Disordered" evidence="2">
    <location>
        <begin position="140"/>
        <end position="165"/>
    </location>
</feature>
<feature type="compositionally biased region" description="Polar residues" evidence="2">
    <location>
        <begin position="273"/>
        <end position="283"/>
    </location>
</feature>
<dbReference type="EMBL" id="CP144542">
    <property type="protein sequence ID" value="WVW82388.1"/>
    <property type="molecule type" value="Genomic_DNA"/>
</dbReference>
<keyword evidence="1" id="KW-0863">Zinc-finger</keyword>
<feature type="region of interest" description="Disordered" evidence="2">
    <location>
        <begin position="343"/>
        <end position="395"/>
    </location>
</feature>
<dbReference type="VEuPathDB" id="FungiDB:I302_03101"/>
<reference evidence="4" key="1">
    <citation type="submission" date="2013-07" db="EMBL/GenBank/DDBJ databases">
        <title>The Genome Sequence of Cryptococcus bestiolae CBS10118.</title>
        <authorList>
            <consortium name="The Broad Institute Genome Sequencing Platform"/>
            <person name="Cuomo C."/>
            <person name="Litvintseva A."/>
            <person name="Chen Y."/>
            <person name="Heitman J."/>
            <person name="Sun S."/>
            <person name="Springer D."/>
            <person name="Dromer F."/>
            <person name="Young S.K."/>
            <person name="Zeng Q."/>
            <person name="Gargeya S."/>
            <person name="Fitzgerald M."/>
            <person name="Abouelleil A."/>
            <person name="Alvarado L."/>
            <person name="Berlin A.M."/>
            <person name="Chapman S.B."/>
            <person name="Dewar J."/>
            <person name="Goldberg J."/>
            <person name="Griggs A."/>
            <person name="Gujja S."/>
            <person name="Hansen M."/>
            <person name="Howarth C."/>
            <person name="Imamovic A."/>
            <person name="Larimer J."/>
            <person name="McCowan C."/>
            <person name="Murphy C."/>
            <person name="Pearson M."/>
            <person name="Priest M."/>
            <person name="Roberts A."/>
            <person name="Saif S."/>
            <person name="Shea T."/>
            <person name="Sykes S."/>
            <person name="Wortman J."/>
            <person name="Nusbaum C."/>
            <person name="Birren B."/>
        </authorList>
    </citation>
    <scope>NUCLEOTIDE SEQUENCE [LARGE SCALE GENOMIC DNA]</scope>
    <source>
        <strain evidence="4">CBS 10118</strain>
    </source>
</reference>
<dbReference type="RefSeq" id="XP_019049319.1">
    <property type="nucleotide sequence ID" value="XM_019189757.1"/>
</dbReference>
<reference evidence="5" key="4">
    <citation type="submission" date="2024-02" db="EMBL/GenBank/DDBJ databases">
        <title>Comparative genomics of Cryptococcus and Kwoniella reveals pathogenesis evolution and contrasting modes of karyotype evolution via chromosome fusion or intercentromeric recombination.</title>
        <authorList>
            <person name="Coelho M.A."/>
            <person name="David-Palma M."/>
            <person name="Shea T."/>
            <person name="Bowers K."/>
            <person name="McGinley-Smith S."/>
            <person name="Mohammad A.W."/>
            <person name="Gnirke A."/>
            <person name="Yurkov A.M."/>
            <person name="Nowrousian M."/>
            <person name="Sun S."/>
            <person name="Cuomo C.A."/>
            <person name="Heitman J."/>
        </authorList>
    </citation>
    <scope>NUCLEOTIDE SEQUENCE</scope>
    <source>
        <strain evidence="5">CBS 10118</strain>
    </source>
</reference>
<accession>A0A1B9GB45</accession>
<dbReference type="PROSITE" id="PS50114">
    <property type="entry name" value="GATA_ZN_FINGER_2"/>
    <property type="match status" value="1"/>
</dbReference>
<feature type="compositionally biased region" description="Polar residues" evidence="2">
    <location>
        <begin position="320"/>
        <end position="331"/>
    </location>
</feature>
<feature type="compositionally biased region" description="Acidic residues" evidence="2">
    <location>
        <begin position="155"/>
        <end position="165"/>
    </location>
</feature>
<evidence type="ECO:0000256" key="2">
    <source>
        <dbReference type="SAM" id="MobiDB-lite"/>
    </source>
</evidence>
<dbReference type="SMART" id="SM00401">
    <property type="entry name" value="ZnF_GATA"/>
    <property type="match status" value="1"/>
</dbReference>
<feature type="region of interest" description="Disordered" evidence="2">
    <location>
        <begin position="1"/>
        <end position="114"/>
    </location>
</feature>
<keyword evidence="1" id="KW-0862">Zinc</keyword>
<feature type="compositionally biased region" description="Polar residues" evidence="2">
    <location>
        <begin position="14"/>
        <end position="36"/>
    </location>
</feature>
<dbReference type="Gene3D" id="3.30.50.10">
    <property type="entry name" value="Erythroid Transcription Factor GATA-1, subunit A"/>
    <property type="match status" value="1"/>
</dbReference>
<dbReference type="AlphaFoldDB" id="A0A1B9GB45"/>
<protein>
    <recommendedName>
        <fullName evidence="3">GATA-type domain-containing protein</fullName>
    </recommendedName>
</protein>
<feature type="region of interest" description="Disordered" evidence="2">
    <location>
        <begin position="239"/>
        <end position="331"/>
    </location>
</feature>
<dbReference type="SUPFAM" id="SSF57716">
    <property type="entry name" value="Glucocorticoid receptor-like (DNA-binding domain)"/>
    <property type="match status" value="1"/>
</dbReference>
<name>A0A1B9GB45_9TREE</name>
<dbReference type="InterPro" id="IPR000679">
    <property type="entry name" value="Znf_GATA"/>
</dbReference>
<organism evidence="4">
    <name type="scientific">Kwoniella bestiolae CBS 10118</name>
    <dbReference type="NCBI Taxonomy" id="1296100"/>
    <lineage>
        <taxon>Eukaryota</taxon>
        <taxon>Fungi</taxon>
        <taxon>Dikarya</taxon>
        <taxon>Basidiomycota</taxon>
        <taxon>Agaricomycotina</taxon>
        <taxon>Tremellomycetes</taxon>
        <taxon>Tremellales</taxon>
        <taxon>Cryptococcaceae</taxon>
        <taxon>Kwoniella</taxon>
    </lineage>
</organism>
<evidence type="ECO:0000313" key="6">
    <source>
        <dbReference type="Proteomes" id="UP000092730"/>
    </source>
</evidence>
<dbReference type="OrthoDB" id="2565185at2759"/>
<evidence type="ECO:0000256" key="1">
    <source>
        <dbReference type="PROSITE-ProRule" id="PRU00094"/>
    </source>
</evidence>
<dbReference type="EMBL" id="KI894019">
    <property type="protein sequence ID" value="OCF28249.1"/>
    <property type="molecule type" value="Genomic_DNA"/>
</dbReference>
<dbReference type="Proteomes" id="UP000092730">
    <property type="component" value="Chromosome 2"/>
</dbReference>
<feature type="region of interest" description="Disordered" evidence="2">
    <location>
        <begin position="407"/>
        <end position="428"/>
    </location>
</feature>
<dbReference type="KEGG" id="kbi:30207500"/>